<dbReference type="AlphaFoldDB" id="E3H973"/>
<dbReference type="KEGG" id="ipo:Ilyop_0991"/>
<sequence>MKCPCKATTCSRHGKCHECRMKHRNSRTACVKYAVEDKKENLFCPKNKNDELFGKCWTCREQAEINKNLPLCQEIGHRLYNEHNPEA</sequence>
<dbReference type="OrthoDB" id="9800443at2"/>
<reference evidence="1 2" key="1">
    <citation type="journal article" date="2010" name="Stand. Genomic Sci.">
        <title>Complete genome sequence of Ilyobacter polytropus type strain (CuHbu1).</title>
        <authorList>
            <person name="Sikorski J."/>
            <person name="Chertkov O."/>
            <person name="Lapidus A."/>
            <person name="Nolan M."/>
            <person name="Lucas S."/>
            <person name="Del Rio T.G."/>
            <person name="Tice H."/>
            <person name="Cheng J.F."/>
            <person name="Tapia R."/>
            <person name="Han C."/>
            <person name="Goodwin L."/>
            <person name="Pitluck S."/>
            <person name="Liolios K."/>
            <person name="Ivanova N."/>
            <person name="Mavromatis K."/>
            <person name="Mikhailova N."/>
            <person name="Pati A."/>
            <person name="Chen A."/>
            <person name="Palaniappan K."/>
            <person name="Land M."/>
            <person name="Hauser L."/>
            <person name="Chang Y.J."/>
            <person name="Jeffries C.D."/>
            <person name="Brambilla E."/>
            <person name="Yasawong M."/>
            <person name="Rohde M."/>
            <person name="Pukall R."/>
            <person name="Spring S."/>
            <person name="Goker M."/>
            <person name="Woyke T."/>
            <person name="Bristow J."/>
            <person name="Eisen J.A."/>
            <person name="Markowitz V."/>
            <person name="Hugenholtz P."/>
            <person name="Kyrpides N.C."/>
            <person name="Klenk H.P."/>
        </authorList>
    </citation>
    <scope>NUCLEOTIDE SEQUENCE [LARGE SCALE GENOMIC DNA]</scope>
    <source>
        <strain evidence="2">ATCC 51220 / DSM 2926 / LMG 16218 / CuHBu1</strain>
    </source>
</reference>
<evidence type="ECO:0000313" key="1">
    <source>
        <dbReference type="EMBL" id="ADO82772.1"/>
    </source>
</evidence>
<dbReference type="Proteomes" id="UP000006875">
    <property type="component" value="Chromosome"/>
</dbReference>
<gene>
    <name evidence="1" type="ordered locus">Ilyop_0991</name>
</gene>
<organism evidence="1 2">
    <name type="scientific">Ilyobacter polytropus (strain ATCC 51220 / DSM 2926 / LMG 16218 / CuHBu1)</name>
    <dbReference type="NCBI Taxonomy" id="572544"/>
    <lineage>
        <taxon>Bacteria</taxon>
        <taxon>Fusobacteriati</taxon>
        <taxon>Fusobacteriota</taxon>
        <taxon>Fusobacteriia</taxon>
        <taxon>Fusobacteriales</taxon>
        <taxon>Fusobacteriaceae</taxon>
        <taxon>Ilyobacter</taxon>
    </lineage>
</organism>
<evidence type="ECO:0000313" key="2">
    <source>
        <dbReference type="Proteomes" id="UP000006875"/>
    </source>
</evidence>
<dbReference type="HOGENOM" id="CLU_2479143_0_0_0"/>
<dbReference type="EMBL" id="CP002281">
    <property type="protein sequence ID" value="ADO82772.1"/>
    <property type="molecule type" value="Genomic_DNA"/>
</dbReference>
<accession>E3H973</accession>
<name>E3H973_ILYPC</name>
<proteinExistence type="predicted"/>
<dbReference type="RefSeq" id="WP_013387440.1">
    <property type="nucleotide sequence ID" value="NC_014632.1"/>
</dbReference>
<protein>
    <submittedName>
        <fullName evidence="1">PHD-finger family protein</fullName>
    </submittedName>
</protein>
<keyword evidence="2" id="KW-1185">Reference proteome</keyword>